<dbReference type="InterPro" id="IPR040676">
    <property type="entry name" value="DUF5641"/>
</dbReference>
<dbReference type="InterPro" id="IPR001584">
    <property type="entry name" value="Integrase_cat-core"/>
</dbReference>
<feature type="domain" description="Peptidase A2" evidence="1">
    <location>
        <begin position="466"/>
        <end position="546"/>
    </location>
</feature>
<dbReference type="Gene3D" id="3.30.70.270">
    <property type="match status" value="1"/>
</dbReference>
<dbReference type="PROSITE" id="PS50994">
    <property type="entry name" value="INTEGRASE"/>
    <property type="match status" value="1"/>
</dbReference>
<accession>A0AAU9U260</accession>
<dbReference type="InterPro" id="IPR041588">
    <property type="entry name" value="Integrase_H2C2"/>
</dbReference>
<evidence type="ECO:0000259" key="1">
    <source>
        <dbReference type="PROSITE" id="PS50175"/>
    </source>
</evidence>
<reference evidence="3" key="1">
    <citation type="submission" date="2022-03" db="EMBL/GenBank/DDBJ databases">
        <authorList>
            <person name="Tunstrom K."/>
        </authorList>
    </citation>
    <scope>NUCLEOTIDE SEQUENCE</scope>
</reference>
<dbReference type="Gene3D" id="3.10.10.10">
    <property type="entry name" value="HIV Type 1 Reverse Transcriptase, subunit A, domain 1"/>
    <property type="match status" value="1"/>
</dbReference>
<dbReference type="Gene3D" id="3.30.420.10">
    <property type="entry name" value="Ribonuclease H-like superfamily/Ribonuclease H"/>
    <property type="match status" value="1"/>
</dbReference>
<proteinExistence type="predicted"/>
<dbReference type="Pfam" id="PF03564">
    <property type="entry name" value="DUF1759"/>
    <property type="match status" value="1"/>
</dbReference>
<dbReference type="Gene3D" id="1.10.340.70">
    <property type="match status" value="1"/>
</dbReference>
<dbReference type="Pfam" id="PF17921">
    <property type="entry name" value="Integrase_H2C2"/>
    <property type="match status" value="1"/>
</dbReference>
<comment type="caution">
    <text evidence="3">The sequence shown here is derived from an EMBL/GenBank/DDBJ whole genome shotgun (WGS) entry which is preliminary data.</text>
</comment>
<dbReference type="GO" id="GO:0006508">
    <property type="term" value="P:proteolysis"/>
    <property type="evidence" value="ECO:0007669"/>
    <property type="project" value="InterPro"/>
</dbReference>
<dbReference type="GO" id="GO:0042575">
    <property type="term" value="C:DNA polymerase complex"/>
    <property type="evidence" value="ECO:0007669"/>
    <property type="project" value="UniProtKB-ARBA"/>
</dbReference>
<keyword evidence="4" id="KW-1185">Reference proteome</keyword>
<dbReference type="GO" id="GO:0004190">
    <property type="term" value="F:aspartic-type endopeptidase activity"/>
    <property type="evidence" value="ECO:0007669"/>
    <property type="project" value="InterPro"/>
</dbReference>
<name>A0AAU9U260_EUPED</name>
<evidence type="ECO:0008006" key="5">
    <source>
        <dbReference type="Google" id="ProtNLM"/>
    </source>
</evidence>
<organism evidence="3 4">
    <name type="scientific">Euphydryas editha</name>
    <name type="common">Edith's checkerspot</name>
    <dbReference type="NCBI Taxonomy" id="104508"/>
    <lineage>
        <taxon>Eukaryota</taxon>
        <taxon>Metazoa</taxon>
        <taxon>Ecdysozoa</taxon>
        <taxon>Arthropoda</taxon>
        <taxon>Hexapoda</taxon>
        <taxon>Insecta</taxon>
        <taxon>Pterygota</taxon>
        <taxon>Neoptera</taxon>
        <taxon>Endopterygota</taxon>
        <taxon>Lepidoptera</taxon>
        <taxon>Glossata</taxon>
        <taxon>Ditrysia</taxon>
        <taxon>Papilionoidea</taxon>
        <taxon>Nymphalidae</taxon>
        <taxon>Nymphalinae</taxon>
        <taxon>Euphydryas</taxon>
    </lineage>
</organism>
<sequence>MESEINLQVDCYEKMVKARHNFKKSPKERITQAYCQTRLESLEVLWSDFSTNHKSLVKTYGSKLRELDYYKKDFYEQTEELFIEYKTEIKLKLNSLSSNSGQICNVNKSEMSNTESFKLPKIVIPNFSGKYTEWITFRDLFLSLIHSNSRLDKVQKMHYLKSSLTGEAEQLLRQIPISEANYDRCWEQLKSRYDNKRYLSHFIIKRLLSQRNLTVESSSSLKELIDTTNDCLSGLQNLGINVSNWDIIVIHIICLKLDPESRKQWEFNITSSTQSEELPTLDQFREFLTNRYRALEFLDTKIVSNKYQPSNNKNNNIVQFKSLHVTKYQCVFCSDNNHKVSSCKKFVNQTVDQRRDFVKNNNLCYNCLGASHGVKTCKSSKCNLCHRRHHSLLHPKGENGITSVAQVGSEVVEDSYKGSGPNKETGNAENSSAFVACNFSTGKNKQVLLATALVNAVSRNGQNHVLRVLLDQGSQGNFVTETTVNDLKLKRTSICGHITGVGGDKGIMSKAIVTLNIKSRFDSNSVFTVQAYVLKSITSFLPGRKVEKLEFPEFEGIELADPEYNRPNRIDLLLGAELYSQIIQEGIRKEPSGSIVAQSTSLGWILSGALQSSDIYAGVVALHCQLQEGDEILKRFWEIENGIGLPKEQSYTEDEKKCEEYFVETTSRDETGRYVVRLPFKTNNPMCIKGESRSIAEKKLKGLMKRFEKDKQLLANYKAVMDEYLQMNHMIKIEKTDSKKENSLYLAHHPVIREDKKTTKLRIVFNASQVGTNGVSLNDELLVGPSIQPDLRHLVMQWRMSRICLTADIIKMYRQIKVHEEDTDFQRLLWIDADSKEVKDYKLLRVTFGTASAPFLAVRTLQQIAIDEGHKYSLAAEKVCSNFYMDDLMCGCETLNEGIEIYKQMKGLLNEGGFELQKWATNNEDLMEIIRKGEKDNDETSQKTKEDRNIKMDEVIKILGLTWERSTDNFRYKVNLLENGSHITKRKIIADISRLFDPLGWITPCIIVAKIMIQKLWIAGIAWDDEAPEELMKEWCQFREELHKLQDFRIPRWLGTTAGDVQTELHGFCDASKMAYAAVVYIRRIDSDGNVHVALVTAKSKVAPIKQVSIPRLELCGAVELTRLMLDVAKVMKIEVSKLHAWTDSTIVLAWLNSLPNRWKVFVANRVSEILTSLNPSQWSHVTTNNNPADCASRGVTPSELIDNVLWLNGPSFLLDKNIKYEKPVGIKTNLEAIKVHYTKEMEEEEIWDRFSSLKRLIRVVAYCRRFLQMKKPKTERYRGYLKTEELKKALEVCIHRDQRKYFGIEIKNINRGEIIGKNSVLKFLNPILDEMKILRVGGRLENSDLEQNRKHPIVMANKSKLTQLIIADAHKQTLHGGPQLTINYIRNKYFIIGVKQLVRAYVRKCVICVKNIGQTQNQLMGQLPSVRVTPARPFLRSGVDFAGPIQMRTSRGRGHKSHKGYICLFVCMCTKAVHLEAVSDLTAQGFLQAFKRFVARRGRCEDIWSDNGTNFVGASVEIRKLFFHEKAGILPDIAEMLATNNTSWHFIPPHAPNFGGLWEAGIKSAKMHLKRIIGTSTLTYEEMSTVLAQIEACLNSRPLSRLASDEENVDVLTPGHFLIGEPLINAPDNNYETSNISSLRRWQYTQRMSQQFWRKWSREYLNKFFQRYRWSNQTTHPKIGDIVLIKEDNLPPCRWLYGQIIKEHPGHDGISRVVTVRCKNSLIKRPVNKLCILPITN</sequence>
<dbReference type="GO" id="GO:0015074">
    <property type="term" value="P:DNA integration"/>
    <property type="evidence" value="ECO:0007669"/>
    <property type="project" value="InterPro"/>
</dbReference>
<dbReference type="InterPro" id="IPR036397">
    <property type="entry name" value="RNaseH_sf"/>
</dbReference>
<dbReference type="InterPro" id="IPR000477">
    <property type="entry name" value="RT_dom"/>
</dbReference>
<dbReference type="Proteomes" id="UP001153954">
    <property type="component" value="Unassembled WGS sequence"/>
</dbReference>
<dbReference type="PANTHER" id="PTHR47331:SF1">
    <property type="entry name" value="GAG-LIKE PROTEIN"/>
    <property type="match status" value="1"/>
</dbReference>
<evidence type="ECO:0000313" key="4">
    <source>
        <dbReference type="Proteomes" id="UP001153954"/>
    </source>
</evidence>
<feature type="domain" description="Integrase catalytic" evidence="2">
    <location>
        <begin position="1430"/>
        <end position="1623"/>
    </location>
</feature>
<dbReference type="GO" id="GO:0071897">
    <property type="term" value="P:DNA biosynthetic process"/>
    <property type="evidence" value="ECO:0007669"/>
    <property type="project" value="UniProtKB-ARBA"/>
</dbReference>
<dbReference type="InterPro" id="IPR012337">
    <property type="entry name" value="RNaseH-like_sf"/>
</dbReference>
<dbReference type="CDD" id="cd01644">
    <property type="entry name" value="RT_pepA17"/>
    <property type="match status" value="1"/>
</dbReference>
<protein>
    <recommendedName>
        <fullName evidence="5">Endonuclease</fullName>
    </recommendedName>
</protein>
<evidence type="ECO:0000313" key="3">
    <source>
        <dbReference type="EMBL" id="CAH2093586.1"/>
    </source>
</evidence>
<dbReference type="PROSITE" id="PS50175">
    <property type="entry name" value="ASP_PROT_RETROV"/>
    <property type="match status" value="1"/>
</dbReference>
<dbReference type="GO" id="GO:0003676">
    <property type="term" value="F:nucleic acid binding"/>
    <property type="evidence" value="ECO:0007669"/>
    <property type="project" value="InterPro"/>
</dbReference>
<dbReference type="InterPro" id="IPR008042">
    <property type="entry name" value="Retrotrans_Pao"/>
</dbReference>
<dbReference type="EMBL" id="CAKOGL010000013">
    <property type="protein sequence ID" value="CAH2093586.1"/>
    <property type="molecule type" value="Genomic_DNA"/>
</dbReference>
<evidence type="ECO:0000259" key="2">
    <source>
        <dbReference type="PROSITE" id="PS50994"/>
    </source>
</evidence>
<dbReference type="InterPro" id="IPR001995">
    <property type="entry name" value="Peptidase_A2_cat"/>
</dbReference>
<dbReference type="Pfam" id="PF18701">
    <property type="entry name" value="DUF5641"/>
    <property type="match status" value="1"/>
</dbReference>
<dbReference type="InterPro" id="IPR043128">
    <property type="entry name" value="Rev_trsase/Diguanyl_cyclase"/>
</dbReference>
<dbReference type="Pfam" id="PF00078">
    <property type="entry name" value="RVT_1"/>
    <property type="match status" value="1"/>
</dbReference>
<dbReference type="SUPFAM" id="SSF53098">
    <property type="entry name" value="Ribonuclease H-like"/>
    <property type="match status" value="1"/>
</dbReference>
<dbReference type="PANTHER" id="PTHR47331">
    <property type="entry name" value="PHD-TYPE DOMAIN-CONTAINING PROTEIN"/>
    <property type="match status" value="1"/>
</dbReference>
<dbReference type="InterPro" id="IPR043502">
    <property type="entry name" value="DNA/RNA_pol_sf"/>
</dbReference>
<gene>
    <name evidence="3" type="ORF">EEDITHA_LOCUS9239</name>
</gene>
<dbReference type="Pfam" id="PF05380">
    <property type="entry name" value="Peptidase_A17"/>
    <property type="match status" value="1"/>
</dbReference>
<dbReference type="InterPro" id="IPR005312">
    <property type="entry name" value="DUF1759"/>
</dbReference>
<dbReference type="SUPFAM" id="SSF56672">
    <property type="entry name" value="DNA/RNA polymerases"/>
    <property type="match status" value="1"/>
</dbReference>